<evidence type="ECO:0000313" key="6">
    <source>
        <dbReference type="Proteomes" id="UP000288028"/>
    </source>
</evidence>
<dbReference type="PANTHER" id="PTHR30185:SF18">
    <property type="entry name" value="TRANSCRIPTIONAL REGULATOR MTLR"/>
    <property type="match status" value="1"/>
</dbReference>
<evidence type="ECO:0008006" key="7">
    <source>
        <dbReference type="Google" id="ProtNLM"/>
    </source>
</evidence>
<feature type="domain" description="Mga helix-turn-helix" evidence="3">
    <location>
        <begin position="82"/>
        <end position="163"/>
    </location>
</feature>
<dbReference type="InterPro" id="IPR036388">
    <property type="entry name" value="WH-like_DNA-bd_sf"/>
</dbReference>
<accession>A0A430B7U5</accession>
<gene>
    <name evidence="5" type="ORF">CBF28_02275</name>
</gene>
<evidence type="ECO:0000313" key="5">
    <source>
        <dbReference type="EMBL" id="RSU16375.1"/>
    </source>
</evidence>
<dbReference type="Gene3D" id="1.10.10.10">
    <property type="entry name" value="Winged helix-like DNA-binding domain superfamily/Winged helix DNA-binding domain"/>
    <property type="match status" value="2"/>
</dbReference>
<comment type="caution">
    <text evidence="5">The sequence shown here is derived from an EMBL/GenBank/DDBJ whole genome shotgun (WGS) entry which is preliminary data.</text>
</comment>
<keyword evidence="6" id="KW-1185">Reference proteome</keyword>
<protein>
    <recommendedName>
        <fullName evidence="7">HTH domain-containing protein</fullName>
    </recommendedName>
</protein>
<organism evidence="5 6">
    <name type="scientific">Vagococcus carniphilus</name>
    <dbReference type="NCBI Taxonomy" id="218144"/>
    <lineage>
        <taxon>Bacteria</taxon>
        <taxon>Bacillati</taxon>
        <taxon>Bacillota</taxon>
        <taxon>Bacilli</taxon>
        <taxon>Lactobacillales</taxon>
        <taxon>Enterococcaceae</taxon>
        <taxon>Vagococcus</taxon>
    </lineage>
</organism>
<dbReference type="InterPro" id="IPR007737">
    <property type="entry name" value="Mga_HTH"/>
</dbReference>
<dbReference type="InterPro" id="IPR036390">
    <property type="entry name" value="WH_DNA-bd_sf"/>
</dbReference>
<name>A0A430B7U5_9ENTE</name>
<reference evidence="5 6" key="1">
    <citation type="submission" date="2017-05" db="EMBL/GenBank/DDBJ databases">
        <title>Vagococcus spp. assemblies.</title>
        <authorList>
            <person name="Gulvik C.A."/>
        </authorList>
    </citation>
    <scope>NUCLEOTIDE SEQUENCE [LARGE SCALE GENOMIC DNA]</scope>
    <source>
        <strain evidence="5 6">SS1714</strain>
    </source>
</reference>
<dbReference type="Pfam" id="PF08279">
    <property type="entry name" value="HTH_11"/>
    <property type="match status" value="1"/>
</dbReference>
<sequence>MKWVISIIDISSKRIIKILQLFLQNQDWLTVKQIASELNVSEKTINDDLKLIKDNWESTISLTSSFTQGMKATNLSVSNLIDIQSEILLSSVSIKFIKALFYYPNEHLNVYADKLHVSRSTLYRYLPHINQYLNQYSIDIKSDHSSYQVVAKDELKLRRFFSIFLFELSGYNLKRFIPKEELDFFHHRVKKIYLDHNEPLADIQLPVYASYYFVSLKREEQGFHHHRKNYFIGQTTSFDEEEKEFISQHFNHLTLKNLIEVEKAILSFRSSLNSHYDEKITETISFKINEFLSEFYLDIDNLEENYLAVSLSDLYINEKYINIPYYLFTNRFTYFAHQTSIQNRATYDKILRFTEELSKEINVDFNKHLDFIIYLLITSQPELIQTQFQKKTLVISNNSQKHAEFLSSIIQTKMNIAPHYFNDINSIAKRDMPLYDLDSFDLVITNSVEVNQQVDSLLMNDFPTEQNIQELEILIKKG</sequence>
<keyword evidence="2" id="KW-0804">Transcription</keyword>
<keyword evidence="1" id="KW-0805">Transcription regulation</keyword>
<dbReference type="PANTHER" id="PTHR30185">
    <property type="entry name" value="CRYPTIC BETA-GLUCOSIDE BGL OPERON ANTITERMINATOR"/>
    <property type="match status" value="1"/>
</dbReference>
<dbReference type="InterPro" id="IPR050661">
    <property type="entry name" value="BglG_antiterminators"/>
</dbReference>
<dbReference type="Proteomes" id="UP000288028">
    <property type="component" value="Unassembled WGS sequence"/>
</dbReference>
<feature type="domain" description="Helix-turn-helix type 11" evidence="4">
    <location>
        <begin position="14"/>
        <end position="54"/>
    </location>
</feature>
<evidence type="ECO:0000259" key="4">
    <source>
        <dbReference type="Pfam" id="PF08279"/>
    </source>
</evidence>
<evidence type="ECO:0000256" key="1">
    <source>
        <dbReference type="ARBA" id="ARBA00023015"/>
    </source>
</evidence>
<dbReference type="EMBL" id="NGKB01000002">
    <property type="protein sequence ID" value="RSU16375.1"/>
    <property type="molecule type" value="Genomic_DNA"/>
</dbReference>
<dbReference type="SUPFAM" id="SSF46785">
    <property type="entry name" value="Winged helix' DNA-binding domain"/>
    <property type="match status" value="1"/>
</dbReference>
<dbReference type="AlphaFoldDB" id="A0A430B7U5"/>
<evidence type="ECO:0000259" key="3">
    <source>
        <dbReference type="Pfam" id="PF05043"/>
    </source>
</evidence>
<dbReference type="InterPro" id="IPR013196">
    <property type="entry name" value="HTH_11"/>
</dbReference>
<evidence type="ECO:0000256" key="2">
    <source>
        <dbReference type="ARBA" id="ARBA00023163"/>
    </source>
</evidence>
<proteinExistence type="predicted"/>
<dbReference type="Pfam" id="PF05043">
    <property type="entry name" value="Mga"/>
    <property type="match status" value="1"/>
</dbReference>